<keyword evidence="2" id="KW-1185">Reference proteome</keyword>
<dbReference type="SUPFAM" id="SSF48371">
    <property type="entry name" value="ARM repeat"/>
    <property type="match status" value="2"/>
</dbReference>
<reference evidence="2" key="1">
    <citation type="submission" date="2016-12" db="EMBL/GenBank/DDBJ databases">
        <title>Complete Genome Sequence of Beggiatoa leptomitiformis D-401.</title>
        <authorList>
            <person name="Fomenkov A."/>
            <person name="Vincze T."/>
            <person name="Grabovich M."/>
            <person name="Anton B.P."/>
            <person name="Dubinina G."/>
            <person name="Orlova M."/>
            <person name="Belousova E."/>
            <person name="Roberts R.J."/>
        </authorList>
    </citation>
    <scope>NUCLEOTIDE SEQUENCE [LARGE SCALE GENOMIC DNA]</scope>
    <source>
        <strain evidence="2">D-401</strain>
    </source>
</reference>
<dbReference type="OrthoDB" id="7051144at2"/>
<evidence type="ECO:0000313" key="2">
    <source>
        <dbReference type="Proteomes" id="UP000234271"/>
    </source>
</evidence>
<name>A0A2N9YDB1_9GAMM</name>
<accession>A0A2N9YDB1</accession>
<sequence length="1382" mass="160114">MKRIYINIYPDDANTQNDLKLLSERLLTGDADTNIALLRNYADENYQYRKPIDAITLIKYLNSKGVSQKNLAHDSRILPAITKLQQEFADSIESGLQKEFADSIESGLQINPLIHRQKTQIIPRQETQTLINALSTHKNIILHGKAGYGKSCVLYDAFTNYLNILYLPIRLDRREPQHTTAEFGKQMGLPDSPARCLSGITPDNQACVLILDQLDTLRWTASHSKNALDVCKHLVQEIQSLQTEGKKISVVICCRSFDLDNDPEIKHWLSNGKENKPFEKIAVERLSTEIVQQTVGNNIFTQLNKTQKEILSNIQHLTMWQIIHASGKQPNFKSATDLMRKFWEDRYELLEKKVNLSSEQVKKVLKPLIQYMESKQKLSAPERLVSKEPNSFKALQSYGILQLTNGEITFCHQNYLDYQIASNLIEQIESGENDVLSWLGGQEKQSLFRREQLRQVLSLLADETPQEWLTISQKLLTSDSVRFHLKYLVLMLIGQQENVFSKLGAFCLTFLNDEKWHKQIVETVCLAHSQYVQFLIDNKVITDWLDSENEQYVNEALWLLRSVAEKIPDAVTDVIEPYIDKGESWYQKIFRVLCWSEEKDSDKMFLLRLRLIHLNIYKYFINWKEVASHCPLRIIELLEAIMSTWQPNENNNVSQQEKLHMWNKSANDLLNQAVRQYPKETWVKLMPQIERLTASTESEYDSFWYSKWWKNPDFPSIKYGIVTLVISAGKTFATQNPTEFIQNSQAFVTSNSYITQRLLIEAYAKLPPSHADEGILWLLADLKRFQLGDGHYEVKWQPAIVLIKNLSPYCSDELFNTLEKTIYYFPAEDKNRVKNRLNSSKEGWFGDYWGRTQYFLLPALSPKRRTRQTNELIVVLHEKFSSDLYSDSSFCHQVTIFNESGGSKLSPNLNKFSNNKWLKIIEQSEEKIPKTGNFNKFSHSLERIASRFPERFGQLALQFPDTVAPNYISAILRAVQLTKPDNNTPTEEHETWQPASIATVEAVLNKYRQQTDDDRETAMSFCRLVAERCKEHWSDASINQLIDYAQNYIDPILGELNVTWSNASENYVRGSAIHAIAQLFWHHNEYLDKFTPCIEQLVQDAHPVIRMASIKVLLPYANHNKSLAVKYFCVACQSDVRIMASHYAIYFVKHTIKDFFSEISPLIRQMLDSSLENVVEKGSEYITGYWLFYGFFAEELERCKQGSVAHRKGVATIAESFVTEQKYTESCKALLQLYFNDEDKDVRRKVGLGVLCSELFNDVKHHPFIAEYIQSVAFKENFESFIHRIKEMKGSLLFFKKPLLEACEQLLTLSLENNQKSEMARDYSEMARHYTAELSSILLRLYEQAQGEYDDETASECLDMWDKFFQHNIGTTRELLKSIESS</sequence>
<dbReference type="Proteomes" id="UP000234271">
    <property type="component" value="Chromosome"/>
</dbReference>
<evidence type="ECO:0000313" key="1">
    <source>
        <dbReference type="EMBL" id="AUI68461.2"/>
    </source>
</evidence>
<dbReference type="STRING" id="288004.AL038_17315"/>
<dbReference type="InterPro" id="IPR016024">
    <property type="entry name" value="ARM-type_fold"/>
</dbReference>
<dbReference type="EMBL" id="CP018889">
    <property type="protein sequence ID" value="AUI68461.2"/>
    <property type="molecule type" value="Genomic_DNA"/>
</dbReference>
<dbReference type="InterPro" id="IPR011989">
    <property type="entry name" value="ARM-like"/>
</dbReference>
<organism evidence="1 2">
    <name type="scientific">Beggiatoa leptomitoformis</name>
    <dbReference type="NCBI Taxonomy" id="288004"/>
    <lineage>
        <taxon>Bacteria</taxon>
        <taxon>Pseudomonadati</taxon>
        <taxon>Pseudomonadota</taxon>
        <taxon>Gammaproteobacteria</taxon>
        <taxon>Thiotrichales</taxon>
        <taxon>Thiotrichaceae</taxon>
        <taxon>Beggiatoa</taxon>
    </lineage>
</organism>
<gene>
    <name evidence="1" type="ORF">BLE401_06905</name>
</gene>
<dbReference type="RefSeq" id="WP_145917130.1">
    <property type="nucleotide sequence ID" value="NZ_CP012373.2"/>
</dbReference>
<proteinExistence type="predicted"/>
<protein>
    <submittedName>
        <fullName evidence="1">Uncharacterized protein</fullName>
    </submittedName>
</protein>
<dbReference type="Gene3D" id="1.25.10.10">
    <property type="entry name" value="Leucine-rich Repeat Variant"/>
    <property type="match status" value="1"/>
</dbReference>